<feature type="transmembrane region" description="Helical" evidence="19">
    <location>
        <begin position="354"/>
        <end position="376"/>
    </location>
</feature>
<evidence type="ECO:0000256" key="18">
    <source>
        <dbReference type="ARBA" id="ARBA00046376"/>
    </source>
</evidence>
<comment type="catalytic activity">
    <reaction evidence="11">
        <text>L-arginyl-glycine(out) = L-arginyl-glycine(in)</text>
        <dbReference type="Rhea" id="RHEA:79391"/>
        <dbReference type="ChEBI" id="CHEBI:229955"/>
    </reaction>
</comment>
<feature type="transmembrane region" description="Helical" evidence="19">
    <location>
        <begin position="298"/>
        <end position="315"/>
    </location>
</feature>
<gene>
    <name evidence="21" type="ORF">BV898_09427</name>
</gene>
<dbReference type="InterPro" id="IPR052187">
    <property type="entry name" value="MFSD1"/>
</dbReference>
<sequence length="469" mass="50954">MSSVRWPVLACTSIISFSADYFYDVPSVLHDRFIYNATACIDGRDKCLHLSPAQFDLLYAVYAWFGACIVPFSGILADKLGSKGTLVGFGVLFFIGSALFSCSTYIESENSAFILMLLGRLVFGVGSTSTGVITSRLQTFWFKDHEIGLAFAISIVAGRLGSVANFLFTEIVADAIGLRTTLWLGTMLCGLGLIGAVAAGHVHIVGLRRIGRDESTENNEPFQLSMLRKFTWSFWVLALFLIFFYAGVFPFVAEAPRYFEDRYLYSQSYAGYVAGSTYDIALISPLFGFLSDRWGFRGLWVLAAPTLLFSGYVLLGTIPSFPPILFCMMMGLAYTLVAAIAWSCAPFLVPDNGVGTAMGLLTSFQMFGVGVSNAILGQLLSQTRKTTSEMWGDVTLFLGSCAGAGLLLAVALNVMDWKTGHRLRDSQATRKLAVSSSLDGSLNSELEKDYLLNANSDTVSCDSVLGIIT</sequence>
<feature type="transmembrane region" description="Helical" evidence="19">
    <location>
        <begin position="180"/>
        <end position="202"/>
    </location>
</feature>
<keyword evidence="19" id="KW-1133">Transmembrane helix</keyword>
<evidence type="ECO:0000256" key="15">
    <source>
        <dbReference type="ARBA" id="ARBA00044985"/>
    </source>
</evidence>
<feature type="transmembrane region" description="Helical" evidence="19">
    <location>
        <begin position="84"/>
        <end position="106"/>
    </location>
</feature>
<comment type="catalytic activity">
    <reaction evidence="7">
        <text>L-alpha-aminoacyl-L-lysine(out) = L-alpha-aminoacyl-L-lysine(in)</text>
        <dbReference type="Rhea" id="RHEA:79383"/>
        <dbReference type="ChEBI" id="CHEBI:229966"/>
    </reaction>
</comment>
<feature type="transmembrane region" description="Helical" evidence="19">
    <location>
        <begin position="272"/>
        <end position="291"/>
    </location>
</feature>
<evidence type="ECO:0000256" key="12">
    <source>
        <dbReference type="ARBA" id="ARBA00044912"/>
    </source>
</evidence>
<comment type="catalytic activity">
    <reaction evidence="6">
        <text>L-lysyl-L-alpha-amino acid(out) = L-lysyl-L-alpha-amino acid(in)</text>
        <dbReference type="Rhea" id="RHEA:79387"/>
        <dbReference type="ChEBI" id="CHEBI:229965"/>
    </reaction>
</comment>
<comment type="subcellular location">
    <subcellularLocation>
        <location evidence="1">Membrane</location>
        <topology evidence="1">Multi-pass membrane protein</topology>
    </subcellularLocation>
</comment>
<comment type="catalytic activity">
    <reaction evidence="5">
        <text>L-alpha-aminoacyl-L-histidine(out) = L-alpha-aminoacyl-L-histidine(in)</text>
        <dbReference type="Rhea" id="RHEA:79375"/>
        <dbReference type="ChEBI" id="CHEBI:229967"/>
    </reaction>
</comment>
<dbReference type="GO" id="GO:0016020">
    <property type="term" value="C:membrane"/>
    <property type="evidence" value="ECO:0007669"/>
    <property type="project" value="UniProtKB-SubCell"/>
</dbReference>
<evidence type="ECO:0000256" key="17">
    <source>
        <dbReference type="ARBA" id="ARBA00045709"/>
    </source>
</evidence>
<dbReference type="InterPro" id="IPR036259">
    <property type="entry name" value="MFS_trans_sf"/>
</dbReference>
<comment type="function">
    <text evidence="17">Lysosomal dipeptide uniporter that selectively exports lysine, arginine or histidine-containing dipeptides with a net positive charge from the lysosome lumen into the cytosol. Could play a role in a specific type of protein O-glycosylation indirectly regulating macrophages migration and tissue invasion. Also essential for liver homeostasis.</text>
</comment>
<evidence type="ECO:0000256" key="10">
    <source>
        <dbReference type="ARBA" id="ARBA00044900"/>
    </source>
</evidence>
<accession>A0A1W0WMJ4</accession>
<comment type="catalytic activity">
    <reaction evidence="10">
        <text>L-lysyl-L-lysine(out) = L-lysyl-L-lysine(in)</text>
        <dbReference type="Rhea" id="RHEA:79403"/>
        <dbReference type="ChEBI" id="CHEBI:229956"/>
    </reaction>
</comment>
<dbReference type="InterPro" id="IPR020846">
    <property type="entry name" value="MFS_dom"/>
</dbReference>
<evidence type="ECO:0000256" key="7">
    <source>
        <dbReference type="ARBA" id="ARBA00044893"/>
    </source>
</evidence>
<comment type="catalytic activity">
    <reaction evidence="13">
        <text>L-alanyl-L-lysine(out) = L-alanyl-L-lysine(in)</text>
        <dbReference type="Rhea" id="RHEA:79415"/>
        <dbReference type="ChEBI" id="CHEBI:192470"/>
    </reaction>
</comment>
<evidence type="ECO:0000256" key="11">
    <source>
        <dbReference type="ARBA" id="ARBA00044903"/>
    </source>
</evidence>
<evidence type="ECO:0000256" key="13">
    <source>
        <dbReference type="ARBA" id="ARBA00044919"/>
    </source>
</evidence>
<keyword evidence="22" id="KW-1185">Reference proteome</keyword>
<evidence type="ECO:0000256" key="2">
    <source>
        <dbReference type="ARBA" id="ARBA00044876"/>
    </source>
</evidence>
<feature type="transmembrane region" description="Helical" evidence="19">
    <location>
        <begin position="57"/>
        <end position="77"/>
    </location>
</feature>
<keyword evidence="19" id="KW-0472">Membrane</keyword>
<comment type="catalytic activity">
    <reaction evidence="3">
        <text>L-histidyl-glycine(out) = L-histidyl-glycine(in)</text>
        <dbReference type="Rhea" id="RHEA:79395"/>
        <dbReference type="ChEBI" id="CHEBI:229957"/>
    </reaction>
</comment>
<dbReference type="OrthoDB" id="424834at2759"/>
<evidence type="ECO:0000259" key="20">
    <source>
        <dbReference type="PROSITE" id="PS50850"/>
    </source>
</evidence>
<feature type="transmembrane region" description="Helical" evidence="19">
    <location>
        <begin position="147"/>
        <end position="168"/>
    </location>
</feature>
<organism evidence="21 22">
    <name type="scientific">Hypsibius exemplaris</name>
    <name type="common">Freshwater tardigrade</name>
    <dbReference type="NCBI Taxonomy" id="2072580"/>
    <lineage>
        <taxon>Eukaryota</taxon>
        <taxon>Metazoa</taxon>
        <taxon>Ecdysozoa</taxon>
        <taxon>Tardigrada</taxon>
        <taxon>Eutardigrada</taxon>
        <taxon>Parachela</taxon>
        <taxon>Hypsibioidea</taxon>
        <taxon>Hypsibiidae</taxon>
        <taxon>Hypsibius</taxon>
    </lineage>
</organism>
<dbReference type="SUPFAM" id="SSF103473">
    <property type="entry name" value="MFS general substrate transporter"/>
    <property type="match status" value="1"/>
</dbReference>
<protein>
    <recommendedName>
        <fullName evidence="15">Lysosomal dipeptide transporter MFSD1</fullName>
    </recommendedName>
    <alternativeName>
        <fullName evidence="16">Major facilitator superfamily domain-containing protein 1</fullName>
    </alternativeName>
</protein>
<comment type="catalytic activity">
    <reaction evidence="2">
        <text>L-lysyl-L-alanine(out) = L-lysyl-L-alanine(in)</text>
        <dbReference type="Rhea" id="RHEA:79399"/>
        <dbReference type="ChEBI" id="CHEBI:229954"/>
    </reaction>
</comment>
<evidence type="ECO:0000313" key="22">
    <source>
        <dbReference type="Proteomes" id="UP000192578"/>
    </source>
</evidence>
<evidence type="ECO:0000256" key="5">
    <source>
        <dbReference type="ARBA" id="ARBA00044884"/>
    </source>
</evidence>
<comment type="catalytic activity">
    <reaction evidence="14">
        <text>L-lysyl-glycine(out) = L-lysyl-glycine(in)</text>
        <dbReference type="Rhea" id="RHEA:79407"/>
        <dbReference type="ChEBI" id="CHEBI:191202"/>
    </reaction>
</comment>
<evidence type="ECO:0000256" key="19">
    <source>
        <dbReference type="SAM" id="Phobius"/>
    </source>
</evidence>
<dbReference type="PROSITE" id="PS50850">
    <property type="entry name" value="MFS"/>
    <property type="match status" value="1"/>
</dbReference>
<proteinExistence type="predicted"/>
<evidence type="ECO:0000256" key="1">
    <source>
        <dbReference type="ARBA" id="ARBA00004141"/>
    </source>
</evidence>
<dbReference type="AlphaFoldDB" id="A0A1W0WMJ4"/>
<dbReference type="PANTHER" id="PTHR23512">
    <property type="entry name" value="MAJOR FACILITATOR SUPERFAMILY DOMAIN-CONTAINING PROTEIN 1"/>
    <property type="match status" value="1"/>
</dbReference>
<dbReference type="Gene3D" id="1.20.1250.20">
    <property type="entry name" value="MFS general substrate transporter like domains"/>
    <property type="match status" value="1"/>
</dbReference>
<feature type="transmembrane region" description="Helical" evidence="19">
    <location>
        <begin position="396"/>
        <end position="415"/>
    </location>
</feature>
<comment type="caution">
    <text evidence="21">The sequence shown here is derived from an EMBL/GenBank/DDBJ whole genome shotgun (WGS) entry which is preliminary data.</text>
</comment>
<comment type="catalytic activity">
    <reaction evidence="8">
        <text>L-aspartyl-L-lysine(out) = L-aspartyl-L-lysine(in)</text>
        <dbReference type="Rhea" id="RHEA:79411"/>
        <dbReference type="ChEBI" id="CHEBI:229953"/>
    </reaction>
</comment>
<evidence type="ECO:0000256" key="8">
    <source>
        <dbReference type="ARBA" id="ARBA00044898"/>
    </source>
</evidence>
<keyword evidence="19" id="KW-0812">Transmembrane</keyword>
<feature type="transmembrane region" description="Helical" evidence="19">
    <location>
        <begin position="232"/>
        <end position="252"/>
    </location>
</feature>
<name>A0A1W0WMJ4_HYPEX</name>
<comment type="catalytic activity">
    <reaction evidence="4">
        <text>L-alpha-aminoacyl-L-arginine(out) = L-alpha-aminoacyl-L-arginine(in)</text>
        <dbReference type="Rhea" id="RHEA:79367"/>
        <dbReference type="ChEBI" id="CHEBI:229968"/>
    </reaction>
</comment>
<dbReference type="GO" id="GO:0022857">
    <property type="term" value="F:transmembrane transporter activity"/>
    <property type="evidence" value="ECO:0007669"/>
    <property type="project" value="InterPro"/>
</dbReference>
<dbReference type="InterPro" id="IPR011701">
    <property type="entry name" value="MFS"/>
</dbReference>
<evidence type="ECO:0000313" key="21">
    <source>
        <dbReference type="EMBL" id="OQV16436.1"/>
    </source>
</evidence>
<evidence type="ECO:0000256" key="4">
    <source>
        <dbReference type="ARBA" id="ARBA00044881"/>
    </source>
</evidence>
<comment type="catalytic activity">
    <reaction evidence="9">
        <text>L-arginyl-L-alpha-amino acid(out) = L-arginyl-L-alpha-amino acid(in)</text>
        <dbReference type="Rhea" id="RHEA:79371"/>
        <dbReference type="ChEBI" id="CHEBI:84315"/>
    </reaction>
</comment>
<evidence type="ECO:0000256" key="16">
    <source>
        <dbReference type="ARBA" id="ARBA00045018"/>
    </source>
</evidence>
<evidence type="ECO:0000256" key="6">
    <source>
        <dbReference type="ARBA" id="ARBA00044891"/>
    </source>
</evidence>
<dbReference type="EMBL" id="MTYJ01000074">
    <property type="protein sequence ID" value="OQV16436.1"/>
    <property type="molecule type" value="Genomic_DNA"/>
</dbReference>
<evidence type="ECO:0000256" key="3">
    <source>
        <dbReference type="ARBA" id="ARBA00044878"/>
    </source>
</evidence>
<feature type="transmembrane region" description="Helical" evidence="19">
    <location>
        <begin position="321"/>
        <end position="342"/>
    </location>
</feature>
<reference evidence="22" key="1">
    <citation type="submission" date="2017-01" db="EMBL/GenBank/DDBJ databases">
        <title>Comparative genomics of anhydrobiosis in the tardigrade Hypsibius dujardini.</title>
        <authorList>
            <person name="Yoshida Y."/>
            <person name="Koutsovoulos G."/>
            <person name="Laetsch D."/>
            <person name="Stevens L."/>
            <person name="Kumar S."/>
            <person name="Horikawa D."/>
            <person name="Ishino K."/>
            <person name="Komine S."/>
            <person name="Tomita M."/>
            <person name="Blaxter M."/>
            <person name="Arakawa K."/>
        </authorList>
    </citation>
    <scope>NUCLEOTIDE SEQUENCE [LARGE SCALE GENOMIC DNA]</scope>
    <source>
        <strain evidence="22">Z151</strain>
    </source>
</reference>
<comment type="catalytic activity">
    <reaction evidence="12">
        <text>L-histidyl-L-alpha-amino acid(out) = L-histidyl-L-alpha-amino acid(in)</text>
        <dbReference type="Rhea" id="RHEA:79379"/>
        <dbReference type="ChEBI" id="CHEBI:229964"/>
    </reaction>
</comment>
<evidence type="ECO:0000256" key="14">
    <source>
        <dbReference type="ARBA" id="ARBA00044924"/>
    </source>
</evidence>
<dbReference type="Proteomes" id="UP000192578">
    <property type="component" value="Unassembled WGS sequence"/>
</dbReference>
<feature type="transmembrane region" description="Helical" evidence="19">
    <location>
        <begin position="112"/>
        <end position="135"/>
    </location>
</feature>
<dbReference type="PANTHER" id="PTHR23512:SF5">
    <property type="entry name" value="MAJOR FACILITATOR SUPERFAMILY DOMAIN-CONTAINING PROTEIN 1"/>
    <property type="match status" value="1"/>
</dbReference>
<evidence type="ECO:0000256" key="9">
    <source>
        <dbReference type="ARBA" id="ARBA00044899"/>
    </source>
</evidence>
<comment type="subunit">
    <text evidence="18">Homodimer. Interacts with lysosomal protein GLMP (via lumenal domain); the interaction starts while both proteins are still in the endoplasmic reticulum and is required for stabilization of MFSD1 in lysosomes but has no direct effect on its targeting to lysosomes or transporter activity.</text>
</comment>
<feature type="domain" description="Major facilitator superfamily (MFS) profile" evidence="20">
    <location>
        <begin position="1"/>
        <end position="417"/>
    </location>
</feature>
<dbReference type="Pfam" id="PF07690">
    <property type="entry name" value="MFS_1"/>
    <property type="match status" value="1"/>
</dbReference>